<keyword evidence="1" id="KW-1133">Transmembrane helix</keyword>
<dbReference type="EMBL" id="FPHN01000143">
    <property type="protein sequence ID" value="SFV62423.1"/>
    <property type="molecule type" value="Genomic_DNA"/>
</dbReference>
<proteinExistence type="predicted"/>
<name>A0A1W1C9M4_9ZZZZ</name>
<protein>
    <submittedName>
        <fullName evidence="2">Uncharacterized protein</fullName>
    </submittedName>
</protein>
<feature type="transmembrane region" description="Helical" evidence="1">
    <location>
        <begin position="133"/>
        <end position="150"/>
    </location>
</feature>
<sequence length="187" mass="20847">MQLIKFIFGIILAQIATYTMFILMPKELNLQSFIQTTIPLLFIALIIAFWFTSLSENQIKDALHKAEGNFAKEKEKIKVKAEKDKIKTMKEAQKEIVHEATKTHAKANFKVGASFAGVLAIGGLFVLAQMVTAGLLVMSATGGVIGGYYWRGKRIKNGTNLQELPPHKNDLKVIEEKKLVSSKKLLK</sequence>
<accession>A0A1W1C9M4</accession>
<feature type="transmembrane region" description="Helical" evidence="1">
    <location>
        <begin position="107"/>
        <end position="127"/>
    </location>
</feature>
<organism evidence="2">
    <name type="scientific">hydrothermal vent metagenome</name>
    <dbReference type="NCBI Taxonomy" id="652676"/>
    <lineage>
        <taxon>unclassified sequences</taxon>
        <taxon>metagenomes</taxon>
        <taxon>ecological metagenomes</taxon>
    </lineage>
</organism>
<evidence type="ECO:0000313" key="2">
    <source>
        <dbReference type="EMBL" id="SFV62423.1"/>
    </source>
</evidence>
<gene>
    <name evidence="2" type="ORF">MNB_SV-14-1433</name>
</gene>
<evidence type="ECO:0000256" key="1">
    <source>
        <dbReference type="SAM" id="Phobius"/>
    </source>
</evidence>
<dbReference type="AlphaFoldDB" id="A0A1W1C9M4"/>
<reference evidence="2" key="1">
    <citation type="submission" date="2016-10" db="EMBL/GenBank/DDBJ databases">
        <authorList>
            <person name="de Groot N.N."/>
        </authorList>
    </citation>
    <scope>NUCLEOTIDE SEQUENCE</scope>
</reference>
<keyword evidence="1" id="KW-0812">Transmembrane</keyword>
<keyword evidence="1" id="KW-0472">Membrane</keyword>
<feature type="transmembrane region" description="Helical" evidence="1">
    <location>
        <begin position="7"/>
        <end position="24"/>
    </location>
</feature>
<feature type="transmembrane region" description="Helical" evidence="1">
    <location>
        <begin position="30"/>
        <end position="51"/>
    </location>
</feature>